<dbReference type="Pfam" id="PF00025">
    <property type="entry name" value="Arf"/>
    <property type="match status" value="1"/>
</dbReference>
<accession>A0A938BR65</accession>
<dbReference type="EMBL" id="VGIY01000230">
    <property type="protein sequence ID" value="MBM3317972.1"/>
    <property type="molecule type" value="Genomic_DNA"/>
</dbReference>
<sequence length="202" mass="22173">MAFIHAAKRELHCKIVYYGPGLGGKTTNLVWLHGRLPAAGRSDLVSLQTPGERTLYFDFLPLDVGVVHGLRTRFHLYTVPGQPIFKTTRRLVLQGADGLVFVADSDRSRLFDNRQSLDDLRENLARGGRRLEGLPLVFQFNKRDLAGCAARGQLEQLLNAAGRPVIEAVATRGAGVPETLRAVVSGVLARLAEPRSAQRRPA</sequence>
<name>A0A938BR65_UNCEI</name>
<dbReference type="InterPro" id="IPR006689">
    <property type="entry name" value="Small_GTPase_ARF/SAR"/>
</dbReference>
<organism evidence="3 4">
    <name type="scientific">Eiseniibacteriota bacterium</name>
    <dbReference type="NCBI Taxonomy" id="2212470"/>
    <lineage>
        <taxon>Bacteria</taxon>
        <taxon>Candidatus Eiseniibacteriota</taxon>
    </lineage>
</organism>
<evidence type="ECO:0000256" key="2">
    <source>
        <dbReference type="ARBA" id="ARBA00023134"/>
    </source>
</evidence>
<dbReference type="GO" id="GO:0003924">
    <property type="term" value="F:GTPase activity"/>
    <property type="evidence" value="ECO:0007669"/>
    <property type="project" value="InterPro"/>
</dbReference>
<dbReference type="CDD" id="cd00882">
    <property type="entry name" value="Ras_like_GTPase"/>
    <property type="match status" value="1"/>
</dbReference>
<keyword evidence="2" id="KW-0342">GTP-binding</keyword>
<dbReference type="InterPro" id="IPR027417">
    <property type="entry name" value="P-loop_NTPase"/>
</dbReference>
<comment type="caution">
    <text evidence="3">The sequence shown here is derived from an EMBL/GenBank/DDBJ whole genome shotgun (WGS) entry which is preliminary data.</text>
</comment>
<evidence type="ECO:0000256" key="1">
    <source>
        <dbReference type="ARBA" id="ARBA00022741"/>
    </source>
</evidence>
<gene>
    <name evidence="3" type="ORF">FJY75_08965</name>
</gene>
<keyword evidence="1" id="KW-0547">Nucleotide-binding</keyword>
<reference evidence="3" key="1">
    <citation type="submission" date="2019-03" db="EMBL/GenBank/DDBJ databases">
        <title>Lake Tanganyika Metagenome-Assembled Genomes (MAGs).</title>
        <authorList>
            <person name="Tran P."/>
        </authorList>
    </citation>
    <scope>NUCLEOTIDE SEQUENCE</scope>
    <source>
        <strain evidence="3">M_DeepCast_400m_m2_100</strain>
    </source>
</reference>
<protein>
    <submittedName>
        <fullName evidence="3">Gliding-motility protein MglA</fullName>
    </submittedName>
</protein>
<dbReference type="AlphaFoldDB" id="A0A938BR65"/>
<dbReference type="PANTHER" id="PTHR42708">
    <property type="entry name" value="ATP/GTP-BINDING PROTEIN-RELATED"/>
    <property type="match status" value="1"/>
</dbReference>
<evidence type="ECO:0000313" key="4">
    <source>
        <dbReference type="Proteomes" id="UP000748308"/>
    </source>
</evidence>
<evidence type="ECO:0000313" key="3">
    <source>
        <dbReference type="EMBL" id="MBM3317972.1"/>
    </source>
</evidence>
<proteinExistence type="predicted"/>
<dbReference type="Gene3D" id="3.40.50.300">
    <property type="entry name" value="P-loop containing nucleotide triphosphate hydrolases"/>
    <property type="match status" value="1"/>
</dbReference>
<dbReference type="InterPro" id="IPR052705">
    <property type="entry name" value="Gliding_Motility_GTPase"/>
</dbReference>
<dbReference type="Proteomes" id="UP000748308">
    <property type="component" value="Unassembled WGS sequence"/>
</dbReference>
<dbReference type="GO" id="GO:0005525">
    <property type="term" value="F:GTP binding"/>
    <property type="evidence" value="ECO:0007669"/>
    <property type="project" value="UniProtKB-KW"/>
</dbReference>
<dbReference type="SUPFAM" id="SSF52540">
    <property type="entry name" value="P-loop containing nucleoside triphosphate hydrolases"/>
    <property type="match status" value="1"/>
</dbReference>
<dbReference type="PANTHER" id="PTHR42708:SF1">
    <property type="entry name" value="GLIDING MOTILITY PROTEIN MGLA"/>
    <property type="match status" value="1"/>
</dbReference>